<gene>
    <name evidence="2" type="ORF">C2L65_45250</name>
</gene>
<feature type="region of interest" description="Disordered" evidence="1">
    <location>
        <begin position="1"/>
        <end position="20"/>
    </location>
</feature>
<evidence type="ECO:0000256" key="1">
    <source>
        <dbReference type="SAM" id="MobiDB-lite"/>
    </source>
</evidence>
<feature type="region of interest" description="Disordered" evidence="1">
    <location>
        <begin position="45"/>
        <end position="72"/>
    </location>
</feature>
<proteinExistence type="predicted"/>
<sequence length="72" mass="7668">MIIASTEKRKEKGEMNNQCNGARSPGVIRVLGGVVVITQLVACSSPPKPPEPTGQWVPVNQPAAQLSRTESK</sequence>
<feature type="compositionally biased region" description="Polar residues" evidence="1">
    <location>
        <begin position="62"/>
        <end position="72"/>
    </location>
</feature>
<evidence type="ECO:0000313" key="2">
    <source>
        <dbReference type="EMBL" id="AUT66782.1"/>
    </source>
</evidence>
<name>A0A2I8F541_9BURK</name>
<dbReference type="EMBL" id="CP026114">
    <property type="protein sequence ID" value="AUT66782.1"/>
    <property type="molecule type" value="Genomic_DNA"/>
</dbReference>
<dbReference type="AlphaFoldDB" id="A0A2I8F541"/>
<dbReference type="KEGG" id="pter:C2L65_45250"/>
<organism evidence="2 3">
    <name type="scientific">Paraburkholderia terrae</name>
    <dbReference type="NCBI Taxonomy" id="311230"/>
    <lineage>
        <taxon>Bacteria</taxon>
        <taxon>Pseudomonadati</taxon>
        <taxon>Pseudomonadota</taxon>
        <taxon>Betaproteobacteria</taxon>
        <taxon>Burkholderiales</taxon>
        <taxon>Burkholderiaceae</taxon>
        <taxon>Paraburkholderia</taxon>
    </lineage>
</organism>
<feature type="compositionally biased region" description="Basic and acidic residues" evidence="1">
    <location>
        <begin position="1"/>
        <end position="14"/>
    </location>
</feature>
<reference evidence="2 3" key="1">
    <citation type="submission" date="2018-01" db="EMBL/GenBank/DDBJ databases">
        <title>Species boundaries and ecological features among Paraburkholderia terrae DSMZ17804T, P. hospita DSMZ17164T and P. caribensis DSMZ13236T.</title>
        <authorList>
            <person name="Pratama A.A."/>
        </authorList>
    </citation>
    <scope>NUCLEOTIDE SEQUENCE [LARGE SCALE GENOMIC DNA]</scope>
    <source>
        <strain evidence="2 3">DSM 17804</strain>
    </source>
</reference>
<accession>A0A2I8F541</accession>
<dbReference type="Proteomes" id="UP000243502">
    <property type="component" value="Chromosome 4"/>
</dbReference>
<evidence type="ECO:0000313" key="3">
    <source>
        <dbReference type="Proteomes" id="UP000243502"/>
    </source>
</evidence>
<protein>
    <submittedName>
        <fullName evidence="2">Uncharacterized protein</fullName>
    </submittedName>
</protein>